<keyword evidence="2" id="KW-0812">Transmembrane</keyword>
<feature type="transmembrane region" description="Helical" evidence="2">
    <location>
        <begin position="276"/>
        <end position="297"/>
    </location>
</feature>
<sequence length="633" mass="70449">MDESLRQGVFNREKSVVKTGIMHVDEKIGVQRNRIWSEILSVSSEKRSSVRFYANGTNTTCLGIVCPRNFIFVPCTLGDGRKDTCVPCPLNRPISVDKFNSAHFTDPPDNICKDPDERCVCTYEAKLVNPGECYNNLNPKCQCDVSRGYFGSDPKLCKLSDNHCSSTGFELVLNGSCLKCSDDTYKDQIGYGKCEQQPKCEHPYVVNQQGDFRTKRTCIKVHTTVTTPFPGKKTTVPNSVSTTIKEYTIIPTSSVTVNDTSTNSTTGEEPFMDEKVLWIISSVALISLTVVIVWTVVKIFKRRSRRADGDVENPGFFRQFRNKFCIGNSTLNLNLSIELKKIEHSNNSGKESQKKSEESESLLPDGDHNILQTRRNSESGNSLIGANISSGGEETSPSASHFNDVPFVRSPPEDTILKKEISSEDTNVKTSEPEPPSNVPNLHVDSFFSGENTSSSCPSDVYCLRWQSPGDDRLRIGRIEYMYCRDNQTHGLKSDVLTNLVSGKVLLEVPLTGTKKYMTHSVVYIVPDNGNGGIEPFRQVELEHLKDEIDVNSLKNSGAIVLNLETFEVIDLQRPEENSAHFGQPSSEQPHHMPLPHEQNQSDSGIDNNTGNDEVQNEETFNDLSLGSFDDAI</sequence>
<dbReference type="AlphaFoldDB" id="A0A8S3TSI9"/>
<dbReference type="EMBL" id="CAJPWZ010002151">
    <property type="protein sequence ID" value="CAG2231676.1"/>
    <property type="molecule type" value="Genomic_DNA"/>
</dbReference>
<organism evidence="3 4">
    <name type="scientific">Mytilus edulis</name>
    <name type="common">Blue mussel</name>
    <dbReference type="NCBI Taxonomy" id="6550"/>
    <lineage>
        <taxon>Eukaryota</taxon>
        <taxon>Metazoa</taxon>
        <taxon>Spiralia</taxon>
        <taxon>Lophotrochozoa</taxon>
        <taxon>Mollusca</taxon>
        <taxon>Bivalvia</taxon>
        <taxon>Autobranchia</taxon>
        <taxon>Pteriomorphia</taxon>
        <taxon>Mytilida</taxon>
        <taxon>Mytiloidea</taxon>
        <taxon>Mytilidae</taxon>
        <taxon>Mytilinae</taxon>
        <taxon>Mytilus</taxon>
    </lineage>
</organism>
<name>A0A8S3TSI9_MYTED</name>
<proteinExistence type="predicted"/>
<evidence type="ECO:0000313" key="3">
    <source>
        <dbReference type="EMBL" id="CAG2231676.1"/>
    </source>
</evidence>
<feature type="compositionally biased region" description="Polar residues" evidence="1">
    <location>
        <begin position="370"/>
        <end position="401"/>
    </location>
</feature>
<keyword evidence="2" id="KW-0472">Membrane</keyword>
<comment type="caution">
    <text evidence="3">The sequence shown here is derived from an EMBL/GenBank/DDBJ whole genome shotgun (WGS) entry which is preliminary data.</text>
</comment>
<evidence type="ECO:0000256" key="1">
    <source>
        <dbReference type="SAM" id="MobiDB-lite"/>
    </source>
</evidence>
<keyword evidence="4" id="KW-1185">Reference proteome</keyword>
<accession>A0A8S3TSI9</accession>
<feature type="compositionally biased region" description="Polar residues" evidence="1">
    <location>
        <begin position="598"/>
        <end position="614"/>
    </location>
</feature>
<feature type="region of interest" description="Disordered" evidence="1">
    <location>
        <begin position="577"/>
        <end position="633"/>
    </location>
</feature>
<feature type="compositionally biased region" description="Basic and acidic residues" evidence="1">
    <location>
        <begin position="411"/>
        <end position="422"/>
    </location>
</feature>
<keyword evidence="2" id="KW-1133">Transmembrane helix</keyword>
<feature type="region of interest" description="Disordered" evidence="1">
    <location>
        <begin position="345"/>
        <end position="447"/>
    </location>
</feature>
<protein>
    <submittedName>
        <fullName evidence="3">Uncharacterized protein</fullName>
    </submittedName>
</protein>
<evidence type="ECO:0000256" key="2">
    <source>
        <dbReference type="SAM" id="Phobius"/>
    </source>
</evidence>
<dbReference type="OrthoDB" id="6069114at2759"/>
<dbReference type="Proteomes" id="UP000683360">
    <property type="component" value="Unassembled WGS sequence"/>
</dbReference>
<evidence type="ECO:0000313" key="4">
    <source>
        <dbReference type="Proteomes" id="UP000683360"/>
    </source>
</evidence>
<reference evidence="3" key="1">
    <citation type="submission" date="2021-03" db="EMBL/GenBank/DDBJ databases">
        <authorList>
            <person name="Bekaert M."/>
        </authorList>
    </citation>
    <scope>NUCLEOTIDE SEQUENCE</scope>
</reference>
<gene>
    <name evidence="3" type="ORF">MEDL_44445</name>
</gene>